<feature type="modified residue" description="2,3-didehydroalanine (Ser)" evidence="6">
    <location>
        <position position="143"/>
    </location>
</feature>
<accession>A0A844Y2F2</accession>
<comment type="similarity">
    <text evidence="6 7">Belongs to the PAL/histidase family.</text>
</comment>
<comment type="catalytic activity">
    <reaction evidence="5 6 8">
        <text>L-histidine = trans-urocanate + NH4(+)</text>
        <dbReference type="Rhea" id="RHEA:21232"/>
        <dbReference type="ChEBI" id="CHEBI:17771"/>
        <dbReference type="ChEBI" id="CHEBI:28938"/>
        <dbReference type="ChEBI" id="CHEBI:57595"/>
        <dbReference type="EC" id="4.3.1.3"/>
    </reaction>
</comment>
<evidence type="ECO:0000256" key="2">
    <source>
        <dbReference type="ARBA" id="ARBA00012994"/>
    </source>
</evidence>
<name>A0A844Y2F2_9SPHN</name>
<dbReference type="PROSITE" id="PS00488">
    <property type="entry name" value="PAL_HISTIDASE"/>
    <property type="match status" value="1"/>
</dbReference>
<evidence type="ECO:0000256" key="1">
    <source>
        <dbReference type="ARBA" id="ARBA00005113"/>
    </source>
</evidence>
<dbReference type="CDD" id="cd00332">
    <property type="entry name" value="PAL-HAL"/>
    <property type="match status" value="1"/>
</dbReference>
<dbReference type="GO" id="GO:0019556">
    <property type="term" value="P:L-histidine catabolic process to glutamate and formamide"/>
    <property type="evidence" value="ECO:0007669"/>
    <property type="project" value="UniProtKB-UniPathway"/>
</dbReference>
<evidence type="ECO:0000256" key="3">
    <source>
        <dbReference type="ARBA" id="ARBA00022808"/>
    </source>
</evidence>
<comment type="PTM">
    <text evidence="6">Contains an active site 4-methylidene-imidazol-5-one (MIO), which is formed autocatalytically by cyclization and dehydration of residues Ala-Ser-Gly.</text>
</comment>
<dbReference type="RefSeq" id="WP_160608233.1">
    <property type="nucleotide sequence ID" value="NZ_WTYF01000004.1"/>
</dbReference>
<dbReference type="SUPFAM" id="SSF48557">
    <property type="entry name" value="L-aspartase-like"/>
    <property type="match status" value="1"/>
</dbReference>
<keyword evidence="4 6" id="KW-0456">Lyase</keyword>
<dbReference type="EC" id="4.3.1.3" evidence="2 6"/>
<gene>
    <name evidence="6 10" type="primary">hutH</name>
    <name evidence="10" type="ORF">GRI42_09340</name>
</gene>
<feature type="cross-link" description="5-imidazolinone (Ala-Gly)" evidence="6">
    <location>
        <begin position="142"/>
        <end position="144"/>
    </location>
</feature>
<dbReference type="InterPro" id="IPR024083">
    <property type="entry name" value="Fumarase/histidase_N"/>
</dbReference>
<protein>
    <recommendedName>
        <fullName evidence="2 6">Histidine ammonia-lyase</fullName>
        <shortName evidence="6">Histidase</shortName>
        <ecNumber evidence="2 6">4.3.1.3</ecNumber>
    </recommendedName>
</protein>
<organism evidence="10 11">
    <name type="scientific">Qipengyuania gaetbuli</name>
    <dbReference type="NCBI Taxonomy" id="266952"/>
    <lineage>
        <taxon>Bacteria</taxon>
        <taxon>Pseudomonadati</taxon>
        <taxon>Pseudomonadota</taxon>
        <taxon>Alphaproteobacteria</taxon>
        <taxon>Sphingomonadales</taxon>
        <taxon>Erythrobacteraceae</taxon>
        <taxon>Qipengyuania</taxon>
    </lineage>
</organism>
<dbReference type="PANTHER" id="PTHR10362">
    <property type="entry name" value="HISTIDINE AMMONIA-LYASE"/>
    <property type="match status" value="1"/>
</dbReference>
<dbReference type="GO" id="GO:0019557">
    <property type="term" value="P:L-histidine catabolic process to glutamate and formate"/>
    <property type="evidence" value="ECO:0007669"/>
    <property type="project" value="UniProtKB-UniPathway"/>
</dbReference>
<comment type="subcellular location">
    <subcellularLocation>
        <location evidence="6 9">Cytoplasm</location>
    </subcellularLocation>
</comment>
<comment type="pathway">
    <text evidence="1 6 8">Amino-acid degradation; L-histidine degradation into L-glutamate; N-formimidoyl-L-glutamate from L-histidine: step 1/3.</text>
</comment>
<dbReference type="InterPro" id="IPR001106">
    <property type="entry name" value="Aromatic_Lyase"/>
</dbReference>
<evidence type="ECO:0000256" key="9">
    <source>
        <dbReference type="RuleBase" id="RU004480"/>
    </source>
</evidence>
<proteinExistence type="inferred from homology"/>
<dbReference type="OrthoDB" id="9806955at2"/>
<dbReference type="NCBIfam" id="TIGR01225">
    <property type="entry name" value="hutH"/>
    <property type="match status" value="1"/>
</dbReference>
<dbReference type="AlphaFoldDB" id="A0A844Y2F2"/>
<dbReference type="Pfam" id="PF00221">
    <property type="entry name" value="Lyase_aromatic"/>
    <property type="match status" value="1"/>
</dbReference>
<keyword evidence="6" id="KW-0963">Cytoplasm</keyword>
<dbReference type="EMBL" id="WTYF01000004">
    <property type="protein sequence ID" value="MXO51503.1"/>
    <property type="molecule type" value="Genomic_DNA"/>
</dbReference>
<dbReference type="Proteomes" id="UP000444185">
    <property type="component" value="Unassembled WGS sequence"/>
</dbReference>
<dbReference type="Gene3D" id="1.20.200.10">
    <property type="entry name" value="Fumarase/aspartase (Central domain)"/>
    <property type="match status" value="1"/>
</dbReference>
<dbReference type="FunFam" id="1.20.200.10:FF:000003">
    <property type="entry name" value="Histidine ammonia-lyase"/>
    <property type="match status" value="1"/>
</dbReference>
<dbReference type="InterPro" id="IPR008948">
    <property type="entry name" value="L-Aspartase-like"/>
</dbReference>
<keyword evidence="11" id="KW-1185">Reference proteome</keyword>
<dbReference type="InterPro" id="IPR022313">
    <property type="entry name" value="Phe/His_NH3-lyase_AS"/>
</dbReference>
<comment type="caution">
    <text evidence="10">The sequence shown here is derived from an EMBL/GenBank/DDBJ whole genome shotgun (WGS) entry which is preliminary data.</text>
</comment>
<evidence type="ECO:0000256" key="7">
    <source>
        <dbReference type="RuleBase" id="RU003954"/>
    </source>
</evidence>
<evidence type="ECO:0000313" key="10">
    <source>
        <dbReference type="EMBL" id="MXO51503.1"/>
    </source>
</evidence>
<dbReference type="NCBIfam" id="NF006871">
    <property type="entry name" value="PRK09367.1"/>
    <property type="match status" value="1"/>
</dbReference>
<dbReference type="InterPro" id="IPR005921">
    <property type="entry name" value="HutH"/>
</dbReference>
<dbReference type="GO" id="GO:0005737">
    <property type="term" value="C:cytoplasm"/>
    <property type="evidence" value="ECO:0007669"/>
    <property type="project" value="UniProtKB-SubCell"/>
</dbReference>
<evidence type="ECO:0000256" key="4">
    <source>
        <dbReference type="ARBA" id="ARBA00023239"/>
    </source>
</evidence>
<evidence type="ECO:0000256" key="6">
    <source>
        <dbReference type="HAMAP-Rule" id="MF_00229"/>
    </source>
</evidence>
<evidence type="ECO:0000313" key="11">
    <source>
        <dbReference type="Proteomes" id="UP000444185"/>
    </source>
</evidence>
<dbReference type="UniPathway" id="UPA00379">
    <property type="reaction ID" value="UER00549"/>
</dbReference>
<dbReference type="GO" id="GO:0004397">
    <property type="term" value="F:histidine ammonia-lyase activity"/>
    <property type="evidence" value="ECO:0007669"/>
    <property type="project" value="UniProtKB-UniRule"/>
</dbReference>
<evidence type="ECO:0000256" key="5">
    <source>
        <dbReference type="ARBA" id="ARBA00049269"/>
    </source>
</evidence>
<evidence type="ECO:0000256" key="8">
    <source>
        <dbReference type="RuleBase" id="RU004479"/>
    </source>
</evidence>
<keyword evidence="3 6" id="KW-0369">Histidine metabolism</keyword>
<dbReference type="Gene3D" id="1.10.275.10">
    <property type="entry name" value="Fumarase/aspartase (N-terminal domain)"/>
    <property type="match status" value="1"/>
</dbReference>
<dbReference type="FunFam" id="1.10.275.10:FF:000005">
    <property type="entry name" value="Histidine ammonia-lyase"/>
    <property type="match status" value="1"/>
</dbReference>
<reference evidence="10 11" key="1">
    <citation type="submission" date="2019-12" db="EMBL/GenBank/DDBJ databases">
        <title>Genomic-based taxomic classification of the family Erythrobacteraceae.</title>
        <authorList>
            <person name="Xu L."/>
        </authorList>
    </citation>
    <scope>NUCLEOTIDE SEQUENCE [LARGE SCALE GENOMIC DNA]</scope>
    <source>
        <strain evidence="10 11">DSM 16225</strain>
    </source>
</reference>
<sequence>MSVELAPGAVSLAELEQLFRTGSAFYVSGEAMADVAAAVERLEKAVATGGALYGVNTGFGKLASVRIADGDLATLQRNIVLSHSAGFGKPLLPEIVRLVIALKCISLGRGASAVRPVVIERLQQMVACDVIPVVPEKGSVGASGDLAPLAHIAAVLIGEGEAFYKGERMAAGKAMQLAGLEPVELQAKEGLALLNGTQVSTALALAGLFDAWRLSVNSLVTTALSVDAAMGSSAPFRDEIHTLRGHRGQVDAARIVRGLLEGSEIRESHLEDDLRVQDPYCLRCAPQVVGACLDQLRHCAQVLTTEANAVTDNPLVLSCGEVVSGGNFHAEPVGLAADAIALAISEVGSIAQRRVALLVDPSLSFGLPAFLSADPGLQSGLMIAEVTSAAIMSENRALANPRTVDSTPTSANQEDHVSMACHAGRRLLEMNENLAAILGIEALSAVQGIEYRAPLRTSGALQAVIACVREASPTLDSDRQVDGDIAAAAELLASGPLAPEVEGALIGEALA</sequence>
<dbReference type="HAMAP" id="MF_00229">
    <property type="entry name" value="His_ammonia_lyase"/>
    <property type="match status" value="1"/>
</dbReference>